<comment type="caution">
    <text evidence="8">The sequence shown here is derived from an EMBL/GenBank/DDBJ whole genome shotgun (WGS) entry which is preliminary data.</text>
</comment>
<keyword evidence="4" id="KW-0479">Metal-binding</keyword>
<evidence type="ECO:0000256" key="4">
    <source>
        <dbReference type="ARBA" id="ARBA00022723"/>
    </source>
</evidence>
<dbReference type="EMBL" id="QWET01000003">
    <property type="protein sequence ID" value="RIH66228.1"/>
    <property type="molecule type" value="Genomic_DNA"/>
</dbReference>
<feature type="domain" description="Radical SAM core" evidence="7">
    <location>
        <begin position="34"/>
        <end position="139"/>
    </location>
</feature>
<dbReference type="PANTHER" id="PTHR43787">
    <property type="entry name" value="FEMO COFACTOR BIOSYNTHESIS PROTEIN NIFB-RELATED"/>
    <property type="match status" value="1"/>
</dbReference>
<dbReference type="GO" id="GO:0051539">
    <property type="term" value="F:4 iron, 4 sulfur cluster binding"/>
    <property type="evidence" value="ECO:0007669"/>
    <property type="project" value="UniProtKB-KW"/>
</dbReference>
<organism evidence="8 9">
    <name type="scientific">Mariniphaga sediminis</name>
    <dbReference type="NCBI Taxonomy" id="1628158"/>
    <lineage>
        <taxon>Bacteria</taxon>
        <taxon>Pseudomonadati</taxon>
        <taxon>Bacteroidota</taxon>
        <taxon>Bacteroidia</taxon>
        <taxon>Marinilabiliales</taxon>
        <taxon>Prolixibacteraceae</taxon>
        <taxon>Mariniphaga</taxon>
    </lineage>
</organism>
<proteinExistence type="predicted"/>
<dbReference type="AlphaFoldDB" id="A0A399D4X1"/>
<evidence type="ECO:0000313" key="8">
    <source>
        <dbReference type="EMBL" id="RIH66228.1"/>
    </source>
</evidence>
<dbReference type="GO" id="GO:0046872">
    <property type="term" value="F:metal ion binding"/>
    <property type="evidence" value="ECO:0007669"/>
    <property type="project" value="UniProtKB-KW"/>
</dbReference>
<dbReference type="Gene3D" id="3.20.20.70">
    <property type="entry name" value="Aldolase class I"/>
    <property type="match status" value="1"/>
</dbReference>
<evidence type="ECO:0000256" key="3">
    <source>
        <dbReference type="ARBA" id="ARBA00022691"/>
    </source>
</evidence>
<dbReference type="RefSeq" id="WP_119348815.1">
    <property type="nucleotide sequence ID" value="NZ_QWET01000003.1"/>
</dbReference>
<evidence type="ECO:0000256" key="1">
    <source>
        <dbReference type="ARBA" id="ARBA00001966"/>
    </source>
</evidence>
<dbReference type="PANTHER" id="PTHR43787:SF11">
    <property type="entry name" value="UPF0026 PROTEIN SLR1464"/>
    <property type="match status" value="1"/>
</dbReference>
<dbReference type="SFLD" id="SFLDS00029">
    <property type="entry name" value="Radical_SAM"/>
    <property type="match status" value="1"/>
</dbReference>
<accession>A0A399D4X1</accession>
<evidence type="ECO:0000256" key="5">
    <source>
        <dbReference type="ARBA" id="ARBA00023004"/>
    </source>
</evidence>
<dbReference type="SUPFAM" id="SSF102114">
    <property type="entry name" value="Radical SAM enzymes"/>
    <property type="match status" value="1"/>
</dbReference>
<dbReference type="CDD" id="cd01335">
    <property type="entry name" value="Radical_SAM"/>
    <property type="match status" value="1"/>
</dbReference>
<dbReference type="InterPro" id="IPR040084">
    <property type="entry name" value="GTPase_Obg"/>
</dbReference>
<keyword evidence="9" id="KW-1185">Reference proteome</keyword>
<dbReference type="OrthoDB" id="9795504at2"/>
<comment type="cofactor">
    <cofactor evidence="1">
        <name>[4Fe-4S] cluster</name>
        <dbReference type="ChEBI" id="CHEBI:49883"/>
    </cofactor>
</comment>
<keyword evidence="3" id="KW-0949">S-adenosyl-L-methionine</keyword>
<dbReference type="GO" id="GO:0003824">
    <property type="term" value="F:catalytic activity"/>
    <property type="evidence" value="ECO:0007669"/>
    <property type="project" value="InterPro"/>
</dbReference>
<reference evidence="8 9" key="1">
    <citation type="journal article" date="2015" name="Int. J. Syst. Evol. Microbiol.">
        <title>Mariniphaga sediminis sp. nov., isolated from coastal sediment.</title>
        <authorList>
            <person name="Wang F.Q."/>
            <person name="Shen Q.Y."/>
            <person name="Chen G.J."/>
            <person name="Du Z.J."/>
        </authorList>
    </citation>
    <scope>NUCLEOTIDE SEQUENCE [LARGE SCALE GENOMIC DNA]</scope>
    <source>
        <strain evidence="8 9">SY21</strain>
    </source>
</reference>
<dbReference type="InterPro" id="IPR007197">
    <property type="entry name" value="rSAM"/>
</dbReference>
<evidence type="ECO:0000256" key="2">
    <source>
        <dbReference type="ARBA" id="ARBA00022485"/>
    </source>
</evidence>
<name>A0A399D4X1_9BACT</name>
<evidence type="ECO:0000256" key="6">
    <source>
        <dbReference type="ARBA" id="ARBA00023014"/>
    </source>
</evidence>
<dbReference type="SFLD" id="SFLDG01083">
    <property type="entry name" value="Uncharacterised_Radical_SAM_Su"/>
    <property type="match status" value="1"/>
</dbReference>
<keyword evidence="2" id="KW-0004">4Fe-4S</keyword>
<gene>
    <name evidence="8" type="ORF">D1164_04765</name>
</gene>
<dbReference type="InterPro" id="IPR013785">
    <property type="entry name" value="Aldolase_TIM"/>
</dbReference>
<protein>
    <submittedName>
        <fullName evidence="8">Radical SAM protein</fullName>
    </submittedName>
</protein>
<evidence type="ECO:0000313" key="9">
    <source>
        <dbReference type="Proteomes" id="UP000266441"/>
    </source>
</evidence>
<keyword evidence="6" id="KW-0411">Iron-sulfur</keyword>
<dbReference type="Proteomes" id="UP000266441">
    <property type="component" value="Unassembled WGS sequence"/>
</dbReference>
<evidence type="ECO:0000259" key="7">
    <source>
        <dbReference type="Pfam" id="PF04055"/>
    </source>
</evidence>
<dbReference type="InterPro" id="IPR058240">
    <property type="entry name" value="rSAM_sf"/>
</dbReference>
<keyword evidence="5" id="KW-0408">Iron</keyword>
<dbReference type="Pfam" id="PF04055">
    <property type="entry name" value="Radical_SAM"/>
    <property type="match status" value="1"/>
</dbReference>
<sequence length="259" mass="29195">MATFLFDKIIFGPVQSRRLGVSLGVNLLPVNVKVCSFDCIYCECGFTPKKYKEKVILPTRKEVKQKMEEKLQEMTGNNLLPDVITFAGNGEPTLHPEFAGIIDDTIKLRDKLAPKARIAVLSNATMLHKTDVFNALLKIEDNIQKLDSAFEETVELLDCPRGNFDLQKVVGQLQRFDGKVTIQTLFIKGHFKNRPVNNTSEKEIAAWLELLKEIRPGEVMIYTIARDTPLDTLEKVSLEKLNAIAERVKKEGFSVQVSS</sequence>